<evidence type="ECO:0000313" key="2">
    <source>
        <dbReference type="Proteomes" id="UP001488838"/>
    </source>
</evidence>
<dbReference type="Proteomes" id="UP001488838">
    <property type="component" value="Unassembled WGS sequence"/>
</dbReference>
<comment type="caution">
    <text evidence="1">The sequence shown here is derived from an EMBL/GenBank/DDBJ whole genome shotgun (WGS) entry which is preliminary data.</text>
</comment>
<dbReference type="AlphaFoldDB" id="A0AAW0H2B2"/>
<dbReference type="EMBL" id="JBBHLL010001766">
    <property type="protein sequence ID" value="KAK7795779.1"/>
    <property type="molecule type" value="Genomic_DNA"/>
</dbReference>
<accession>A0AAW0H2B2</accession>
<feature type="non-terminal residue" evidence="1">
    <location>
        <position position="1"/>
    </location>
</feature>
<keyword evidence="2" id="KW-1185">Reference proteome</keyword>
<sequence>EDAEERWRRLRFEFQPRRLTENKSWLGRGGTWAAQLVETAWRTSGAAAAHTGATVSVFMMDSGMEEDVTLPGTLSGCSDLHPILPSELGGINDIAGLGNGGDCCVSISRCIN</sequence>
<protein>
    <submittedName>
        <fullName evidence="1">Uncharacterized protein</fullName>
    </submittedName>
</protein>
<gene>
    <name evidence="1" type="ORF">U0070_011640</name>
</gene>
<reference evidence="1 2" key="1">
    <citation type="journal article" date="2023" name="bioRxiv">
        <title>Conserved and derived expression patterns and positive selection on dental genes reveal complex evolutionary context of ever-growing rodent molars.</title>
        <authorList>
            <person name="Calamari Z.T."/>
            <person name="Song A."/>
            <person name="Cohen E."/>
            <person name="Akter M."/>
            <person name="Roy R.D."/>
            <person name="Hallikas O."/>
            <person name="Christensen M.M."/>
            <person name="Li P."/>
            <person name="Marangoni P."/>
            <person name="Jernvall J."/>
            <person name="Klein O.D."/>
        </authorList>
    </citation>
    <scope>NUCLEOTIDE SEQUENCE [LARGE SCALE GENOMIC DNA]</scope>
    <source>
        <strain evidence="1">V071</strain>
    </source>
</reference>
<evidence type="ECO:0000313" key="1">
    <source>
        <dbReference type="EMBL" id="KAK7795779.1"/>
    </source>
</evidence>
<name>A0AAW0H2B2_MYOGA</name>
<organism evidence="1 2">
    <name type="scientific">Myodes glareolus</name>
    <name type="common">Bank vole</name>
    <name type="synonym">Clethrionomys glareolus</name>
    <dbReference type="NCBI Taxonomy" id="447135"/>
    <lineage>
        <taxon>Eukaryota</taxon>
        <taxon>Metazoa</taxon>
        <taxon>Chordata</taxon>
        <taxon>Craniata</taxon>
        <taxon>Vertebrata</taxon>
        <taxon>Euteleostomi</taxon>
        <taxon>Mammalia</taxon>
        <taxon>Eutheria</taxon>
        <taxon>Euarchontoglires</taxon>
        <taxon>Glires</taxon>
        <taxon>Rodentia</taxon>
        <taxon>Myomorpha</taxon>
        <taxon>Muroidea</taxon>
        <taxon>Cricetidae</taxon>
        <taxon>Arvicolinae</taxon>
        <taxon>Myodes</taxon>
    </lineage>
</organism>
<proteinExistence type="predicted"/>